<reference evidence="1 2" key="1">
    <citation type="journal article" date="2015" name="Proc. Natl. Acad. Sci. U.S.A.">
        <title>The resurrection genome of Boea hygrometrica: A blueprint for survival of dehydration.</title>
        <authorList>
            <person name="Xiao L."/>
            <person name="Yang G."/>
            <person name="Zhang L."/>
            <person name="Yang X."/>
            <person name="Zhao S."/>
            <person name="Ji Z."/>
            <person name="Zhou Q."/>
            <person name="Hu M."/>
            <person name="Wang Y."/>
            <person name="Chen M."/>
            <person name="Xu Y."/>
            <person name="Jin H."/>
            <person name="Xiao X."/>
            <person name="Hu G."/>
            <person name="Bao F."/>
            <person name="Hu Y."/>
            <person name="Wan P."/>
            <person name="Li L."/>
            <person name="Deng X."/>
            <person name="Kuang T."/>
            <person name="Xiang C."/>
            <person name="Zhu J.K."/>
            <person name="Oliver M.J."/>
            <person name="He Y."/>
        </authorList>
    </citation>
    <scope>NUCLEOTIDE SEQUENCE [LARGE SCALE GENOMIC DNA]</scope>
    <source>
        <strain evidence="2">cv. XS01</strain>
    </source>
</reference>
<proteinExistence type="predicted"/>
<dbReference type="AlphaFoldDB" id="A0A2Z7BF51"/>
<dbReference type="EMBL" id="KV006340">
    <property type="protein sequence ID" value="KZV32870.1"/>
    <property type="molecule type" value="Genomic_DNA"/>
</dbReference>
<evidence type="ECO:0000313" key="1">
    <source>
        <dbReference type="EMBL" id="KZV32870.1"/>
    </source>
</evidence>
<protein>
    <submittedName>
        <fullName evidence="1">Uncharacterized protein</fullName>
    </submittedName>
</protein>
<name>A0A2Z7BF51_9LAMI</name>
<keyword evidence="2" id="KW-1185">Reference proteome</keyword>
<dbReference type="Proteomes" id="UP000250235">
    <property type="component" value="Unassembled WGS sequence"/>
</dbReference>
<gene>
    <name evidence="1" type="ORF">F511_23996</name>
</gene>
<accession>A0A2Z7BF51</accession>
<sequence length="98" mass="11237">MCLSESYAWVTPGLIISLGEIVALTFRDALIQCVFTGCYRMHDCRVETMECASMPECLPIPREPEVTCYREFTSWVPRWHARGCLVHRFDMVDTSGIT</sequence>
<evidence type="ECO:0000313" key="2">
    <source>
        <dbReference type="Proteomes" id="UP000250235"/>
    </source>
</evidence>
<organism evidence="1 2">
    <name type="scientific">Dorcoceras hygrometricum</name>
    <dbReference type="NCBI Taxonomy" id="472368"/>
    <lineage>
        <taxon>Eukaryota</taxon>
        <taxon>Viridiplantae</taxon>
        <taxon>Streptophyta</taxon>
        <taxon>Embryophyta</taxon>
        <taxon>Tracheophyta</taxon>
        <taxon>Spermatophyta</taxon>
        <taxon>Magnoliopsida</taxon>
        <taxon>eudicotyledons</taxon>
        <taxon>Gunneridae</taxon>
        <taxon>Pentapetalae</taxon>
        <taxon>asterids</taxon>
        <taxon>lamiids</taxon>
        <taxon>Lamiales</taxon>
        <taxon>Gesneriaceae</taxon>
        <taxon>Didymocarpoideae</taxon>
        <taxon>Trichosporeae</taxon>
        <taxon>Loxocarpinae</taxon>
        <taxon>Dorcoceras</taxon>
    </lineage>
</organism>